<accession>A0ABX5QTK1</accession>
<organism evidence="1 2">
    <name type="scientific">Fervidobacterium changbaicum</name>
    <dbReference type="NCBI Taxonomy" id="310769"/>
    <lineage>
        <taxon>Bacteria</taxon>
        <taxon>Thermotogati</taxon>
        <taxon>Thermotogota</taxon>
        <taxon>Thermotogae</taxon>
        <taxon>Thermotogales</taxon>
        <taxon>Fervidobacteriaceae</taxon>
        <taxon>Fervidobacterium</taxon>
    </lineage>
</organism>
<dbReference type="RefSeq" id="WP_090222465.1">
    <property type="nucleotide sequence ID" value="NZ_FNDL01000010.1"/>
</dbReference>
<reference evidence="1 2" key="1">
    <citation type="submission" date="2018-01" db="EMBL/GenBank/DDBJ databases">
        <title>The whole genome sequencing and assembly of Fervidobacterium changbaicum CBS-1 strain.</title>
        <authorList>
            <person name="Kim J.-Y."/>
            <person name="Park M.-K."/>
            <person name="Yi H."/>
            <person name="Bahn Y.-S."/>
            <person name="Kim J.F."/>
            <person name="Lee D.-W."/>
        </authorList>
    </citation>
    <scope>NUCLEOTIDE SEQUENCE [LARGE SCALE GENOMIC DNA]</scope>
    <source>
        <strain evidence="1 2">CBS-1</strain>
    </source>
</reference>
<name>A0ABX5QTK1_9BACT</name>
<gene>
    <name evidence="1" type="ORF">CBS1_08540</name>
</gene>
<evidence type="ECO:0000313" key="1">
    <source>
        <dbReference type="EMBL" id="QAV33759.1"/>
    </source>
</evidence>
<dbReference type="Proteomes" id="UP000288947">
    <property type="component" value="Chromosome"/>
</dbReference>
<sequence>MKAREYCARGILFVISYDDVGFPNDFPYMLKVPADESAVDIGQILQFYDRIKDRDIIKEMRDYAEKNLSWEAKLKPVIDEINRLLDEKERVGKGRK</sequence>
<proteinExistence type="predicted"/>
<evidence type="ECO:0000313" key="2">
    <source>
        <dbReference type="Proteomes" id="UP000288947"/>
    </source>
</evidence>
<keyword evidence="2" id="KW-1185">Reference proteome</keyword>
<evidence type="ECO:0008006" key="3">
    <source>
        <dbReference type="Google" id="ProtNLM"/>
    </source>
</evidence>
<dbReference type="EMBL" id="CP026721">
    <property type="protein sequence ID" value="QAV33759.1"/>
    <property type="molecule type" value="Genomic_DNA"/>
</dbReference>
<protein>
    <recommendedName>
        <fullName evidence="3">Glycosyl transferases group 1</fullName>
    </recommendedName>
</protein>